<gene>
    <name evidence="3" type="ORF">HPB52_012037</name>
</gene>
<dbReference type="AlphaFoldDB" id="A0A9D4T025"/>
<evidence type="ECO:0000313" key="4">
    <source>
        <dbReference type="Proteomes" id="UP000821837"/>
    </source>
</evidence>
<dbReference type="EMBL" id="JABSTV010001249">
    <property type="protein sequence ID" value="KAH7961768.1"/>
    <property type="molecule type" value="Genomic_DNA"/>
</dbReference>
<evidence type="ECO:0000256" key="2">
    <source>
        <dbReference type="SAM" id="MobiDB-lite"/>
    </source>
</evidence>
<feature type="region of interest" description="Disordered" evidence="2">
    <location>
        <begin position="156"/>
        <end position="216"/>
    </location>
</feature>
<feature type="coiled-coil region" evidence="1">
    <location>
        <begin position="264"/>
        <end position="295"/>
    </location>
</feature>
<dbReference type="Proteomes" id="UP000821837">
    <property type="component" value="Chromosome 3"/>
</dbReference>
<feature type="compositionally biased region" description="Low complexity" evidence="2">
    <location>
        <begin position="195"/>
        <end position="204"/>
    </location>
</feature>
<feature type="compositionally biased region" description="Polar residues" evidence="2">
    <location>
        <begin position="23"/>
        <end position="34"/>
    </location>
</feature>
<name>A0A9D4T025_RHISA</name>
<keyword evidence="1" id="KW-0175">Coiled coil</keyword>
<proteinExistence type="predicted"/>
<sequence>MPTYAALKRAERRKFKAKARLSLGSTSRGPSNLPSRRKADRPGTFTRLEMQQKGEEGVLRCDDSEDRTKGAASNRCSNDEMLPTTEKAVSEMHAAELSPHGIKPMDGNEWEDSPKKCATDASSSNFEGYLITKFEQAQEGRYVFVYYEDLDGEECDCSGSSHTQDEPSPARCSSGSSDGGRQYAAESEPERERCSSSSSSCYESAVEEQSEEEEKHGLKDASCQVHLCAPCCSRGLQAVQETSDADAQTNELDTSRFVELQSTLQSRDEDATQLKERLENVRQNQVSEVQQLRLKTEELLTRPQAATPQYVVRLRNRTATKEQKPVEKNRADDEVRPPQPRPPLRQRNLPPRLGPENKLLTHPVEIKPRRLTQADKLYSGSETPLPAQATPQLPGWKNSEEQYG</sequence>
<feature type="compositionally biased region" description="Basic and acidic residues" evidence="2">
    <location>
        <begin position="319"/>
        <end position="336"/>
    </location>
</feature>
<organism evidence="3 4">
    <name type="scientific">Rhipicephalus sanguineus</name>
    <name type="common">Brown dog tick</name>
    <name type="synonym">Ixodes sanguineus</name>
    <dbReference type="NCBI Taxonomy" id="34632"/>
    <lineage>
        <taxon>Eukaryota</taxon>
        <taxon>Metazoa</taxon>
        <taxon>Ecdysozoa</taxon>
        <taxon>Arthropoda</taxon>
        <taxon>Chelicerata</taxon>
        <taxon>Arachnida</taxon>
        <taxon>Acari</taxon>
        <taxon>Parasitiformes</taxon>
        <taxon>Ixodida</taxon>
        <taxon>Ixodoidea</taxon>
        <taxon>Ixodidae</taxon>
        <taxon>Rhipicephalinae</taxon>
        <taxon>Rhipicephalus</taxon>
        <taxon>Rhipicephalus</taxon>
    </lineage>
</organism>
<feature type="compositionally biased region" description="Basic and acidic residues" evidence="2">
    <location>
        <begin position="50"/>
        <end position="69"/>
    </location>
</feature>
<reference evidence="3" key="1">
    <citation type="journal article" date="2020" name="Cell">
        <title>Large-Scale Comparative Analyses of Tick Genomes Elucidate Their Genetic Diversity and Vector Capacities.</title>
        <authorList>
            <consortium name="Tick Genome and Microbiome Consortium (TIGMIC)"/>
            <person name="Jia N."/>
            <person name="Wang J."/>
            <person name="Shi W."/>
            <person name="Du L."/>
            <person name="Sun Y."/>
            <person name="Zhan W."/>
            <person name="Jiang J.F."/>
            <person name="Wang Q."/>
            <person name="Zhang B."/>
            <person name="Ji P."/>
            <person name="Bell-Sakyi L."/>
            <person name="Cui X.M."/>
            <person name="Yuan T.T."/>
            <person name="Jiang B.G."/>
            <person name="Yang W.F."/>
            <person name="Lam T.T."/>
            <person name="Chang Q.C."/>
            <person name="Ding S.J."/>
            <person name="Wang X.J."/>
            <person name="Zhu J.G."/>
            <person name="Ruan X.D."/>
            <person name="Zhao L."/>
            <person name="Wei J.T."/>
            <person name="Ye R.Z."/>
            <person name="Que T.C."/>
            <person name="Du C.H."/>
            <person name="Zhou Y.H."/>
            <person name="Cheng J.X."/>
            <person name="Dai P.F."/>
            <person name="Guo W.B."/>
            <person name="Han X.H."/>
            <person name="Huang E.J."/>
            <person name="Li L.F."/>
            <person name="Wei W."/>
            <person name="Gao Y.C."/>
            <person name="Liu J.Z."/>
            <person name="Shao H.Z."/>
            <person name="Wang X."/>
            <person name="Wang C.C."/>
            <person name="Yang T.C."/>
            <person name="Huo Q.B."/>
            <person name="Li W."/>
            <person name="Chen H.Y."/>
            <person name="Chen S.E."/>
            <person name="Zhou L.G."/>
            <person name="Ni X.B."/>
            <person name="Tian J.H."/>
            <person name="Sheng Y."/>
            <person name="Liu T."/>
            <person name="Pan Y.S."/>
            <person name="Xia L.Y."/>
            <person name="Li J."/>
            <person name="Zhao F."/>
            <person name="Cao W.C."/>
        </authorList>
    </citation>
    <scope>NUCLEOTIDE SEQUENCE</scope>
    <source>
        <strain evidence="3">Rsan-2018</strain>
    </source>
</reference>
<keyword evidence="4" id="KW-1185">Reference proteome</keyword>
<reference evidence="3" key="2">
    <citation type="submission" date="2021-09" db="EMBL/GenBank/DDBJ databases">
        <authorList>
            <person name="Jia N."/>
            <person name="Wang J."/>
            <person name="Shi W."/>
            <person name="Du L."/>
            <person name="Sun Y."/>
            <person name="Zhan W."/>
            <person name="Jiang J."/>
            <person name="Wang Q."/>
            <person name="Zhang B."/>
            <person name="Ji P."/>
            <person name="Sakyi L.B."/>
            <person name="Cui X."/>
            <person name="Yuan T."/>
            <person name="Jiang B."/>
            <person name="Yang W."/>
            <person name="Lam T.T.-Y."/>
            <person name="Chang Q."/>
            <person name="Ding S."/>
            <person name="Wang X."/>
            <person name="Zhu J."/>
            <person name="Ruan X."/>
            <person name="Zhao L."/>
            <person name="Wei J."/>
            <person name="Que T."/>
            <person name="Du C."/>
            <person name="Cheng J."/>
            <person name="Dai P."/>
            <person name="Han X."/>
            <person name="Huang E."/>
            <person name="Gao Y."/>
            <person name="Liu J."/>
            <person name="Shao H."/>
            <person name="Ye R."/>
            <person name="Li L."/>
            <person name="Wei W."/>
            <person name="Wang X."/>
            <person name="Wang C."/>
            <person name="Huo Q."/>
            <person name="Li W."/>
            <person name="Guo W."/>
            <person name="Chen H."/>
            <person name="Chen S."/>
            <person name="Zhou L."/>
            <person name="Zhou L."/>
            <person name="Ni X."/>
            <person name="Tian J."/>
            <person name="Zhou Y."/>
            <person name="Sheng Y."/>
            <person name="Liu T."/>
            <person name="Pan Y."/>
            <person name="Xia L."/>
            <person name="Li J."/>
            <person name="Zhao F."/>
            <person name="Cao W."/>
        </authorList>
    </citation>
    <scope>NUCLEOTIDE SEQUENCE</scope>
    <source>
        <strain evidence="3">Rsan-2018</strain>
        <tissue evidence="3">Larvae</tissue>
    </source>
</reference>
<protein>
    <submittedName>
        <fullName evidence="3">Uncharacterized protein</fullName>
    </submittedName>
</protein>
<feature type="region of interest" description="Disordered" evidence="2">
    <location>
        <begin position="1"/>
        <end position="82"/>
    </location>
</feature>
<feature type="region of interest" description="Disordered" evidence="2">
    <location>
        <begin position="315"/>
        <end position="404"/>
    </location>
</feature>
<comment type="caution">
    <text evidence="3">The sequence shown here is derived from an EMBL/GenBank/DDBJ whole genome shotgun (WGS) entry which is preliminary data.</text>
</comment>
<feature type="region of interest" description="Disordered" evidence="2">
    <location>
        <begin position="99"/>
        <end position="121"/>
    </location>
</feature>
<evidence type="ECO:0000256" key="1">
    <source>
        <dbReference type="SAM" id="Coils"/>
    </source>
</evidence>
<evidence type="ECO:0000313" key="3">
    <source>
        <dbReference type="EMBL" id="KAH7961768.1"/>
    </source>
</evidence>
<accession>A0A9D4T025</accession>
<feature type="compositionally biased region" description="Basic residues" evidence="2">
    <location>
        <begin position="10"/>
        <end position="19"/>
    </location>
</feature>